<evidence type="ECO:0000259" key="1">
    <source>
        <dbReference type="Pfam" id="PF01850"/>
    </source>
</evidence>
<gene>
    <name evidence="2" type="ordered locus">Slip_1190</name>
</gene>
<dbReference type="RefSeq" id="WP_013175365.1">
    <property type="nucleotide sequence ID" value="NC_014220.1"/>
</dbReference>
<feature type="domain" description="PIN" evidence="1">
    <location>
        <begin position="4"/>
        <end position="123"/>
    </location>
</feature>
<dbReference type="InterPro" id="IPR029060">
    <property type="entry name" value="PIN-like_dom_sf"/>
</dbReference>
<protein>
    <submittedName>
        <fullName evidence="2">PilT protein domain protein</fullName>
    </submittedName>
</protein>
<dbReference type="SUPFAM" id="SSF88723">
    <property type="entry name" value="PIN domain-like"/>
    <property type="match status" value="1"/>
</dbReference>
<dbReference type="AlphaFoldDB" id="D7CMM8"/>
<evidence type="ECO:0000313" key="2">
    <source>
        <dbReference type="EMBL" id="ADI01963.1"/>
    </source>
</evidence>
<keyword evidence="3" id="KW-1185">Reference proteome</keyword>
<dbReference type="STRING" id="643648.Slip_1190"/>
<dbReference type="eggNOG" id="COG1848">
    <property type="taxonomic scope" value="Bacteria"/>
</dbReference>
<dbReference type="CDD" id="cd18689">
    <property type="entry name" value="PIN_VapC-like"/>
    <property type="match status" value="1"/>
</dbReference>
<sequence length="141" mass="15920">MIKVFDAYAVLCWMQEEPGASYIEDLMEKAEKGSLDIRISAINIGEVVYRLIKVGREQDAALFMSDVTRHVFPWKVMPATNARVWEAARLKGRYSISYADAFVLALANETRGEIVTRDPEILEACEHGGFTLDPFAKGDRF</sequence>
<dbReference type="Pfam" id="PF01850">
    <property type="entry name" value="PIN"/>
    <property type="match status" value="1"/>
</dbReference>
<reference evidence="2 3" key="2">
    <citation type="journal article" date="2010" name="Stand. Genomic Sci.">
        <title>Complete genome sequence of Syntrophothermus lipocalidus type strain (TGB-C1).</title>
        <authorList>
            <person name="Djao O.D."/>
            <person name="Zhang X."/>
            <person name="Lucas S."/>
            <person name="Lapidus A."/>
            <person name="Del Rio T.G."/>
            <person name="Nolan M."/>
            <person name="Tice H."/>
            <person name="Cheng J.F."/>
            <person name="Han C."/>
            <person name="Tapia R."/>
            <person name="Goodwin L."/>
            <person name="Pitluck S."/>
            <person name="Liolios K."/>
            <person name="Ivanova N."/>
            <person name="Mavromatis K."/>
            <person name="Mikhailova N."/>
            <person name="Ovchinnikova G."/>
            <person name="Pati A."/>
            <person name="Brambilla E."/>
            <person name="Chen A."/>
            <person name="Palaniappan K."/>
            <person name="Land M."/>
            <person name="Hauser L."/>
            <person name="Chang Y.J."/>
            <person name="Jeffries C.D."/>
            <person name="Rohde M."/>
            <person name="Sikorski J."/>
            <person name="Spring S."/>
            <person name="Goker M."/>
            <person name="Detter J.C."/>
            <person name="Woyke T."/>
            <person name="Bristow J."/>
            <person name="Eisen J.A."/>
            <person name="Markowitz V."/>
            <person name="Hugenholtz P."/>
            <person name="Kyrpides N.C."/>
            <person name="Klenk H.P."/>
        </authorList>
    </citation>
    <scope>NUCLEOTIDE SEQUENCE [LARGE SCALE GENOMIC DNA]</scope>
    <source>
        <strain evidence="3">DSM 12680 / TGB-C1</strain>
    </source>
</reference>
<reference evidence="3" key="1">
    <citation type="journal article" date="2010" name="Stand. Genomic Sci.">
        <title>Complete genome sequence of Syntrophothermus lipocalidus type strain (TGB-C1T).</title>
        <authorList>
            <consortium name="US DOE Joint Genome Institute (JGI-PGF)"/>
            <person name="Djao O."/>
            <person name="Zhang X."/>
            <person name="Lucas S."/>
            <person name="Lapidus A."/>
            <person name="Glavina Del Rio T."/>
            <person name="Nolan M."/>
            <person name="Tice H."/>
            <person name="Cheng J."/>
            <person name="Han C."/>
            <person name="Tapia R."/>
            <person name="Goodwin L."/>
            <person name="Pitluck S."/>
            <person name="Liolios K."/>
            <person name="Ivanova N."/>
            <person name="Mavromatis K."/>
            <person name="Mikhailova N."/>
            <person name="Ovchinnikova G."/>
            <person name="Pati A."/>
            <person name="Brambilla E."/>
            <person name="Chen A."/>
            <person name="Palaniappan K."/>
            <person name="Land M."/>
            <person name="Hauser L."/>
            <person name="Chang Y."/>
            <person name="Jeffries C."/>
            <person name="Rohde M."/>
            <person name="Sikorski J."/>
            <person name="Spring S."/>
            <person name="Goker M."/>
            <person name="Detter J."/>
            <person name="Woyke T."/>
            <person name="Bristow J."/>
            <person name="Eisen J."/>
            <person name="Markowitz V."/>
            <person name="Hugenholtz P."/>
            <person name="Kyrpides N."/>
            <person name="Klenk H."/>
        </authorList>
    </citation>
    <scope>NUCLEOTIDE SEQUENCE [LARGE SCALE GENOMIC DNA]</scope>
    <source>
        <strain evidence="3">DSM 12680 / TGB-C1</strain>
    </source>
</reference>
<dbReference type="HOGENOM" id="CLU_135601_1_1_9"/>
<dbReference type="KEGG" id="slp:Slip_1190"/>
<organism evidence="2 3">
    <name type="scientific">Syntrophothermus lipocalidus (strain DSM 12680 / TGB-C1)</name>
    <dbReference type="NCBI Taxonomy" id="643648"/>
    <lineage>
        <taxon>Bacteria</taxon>
        <taxon>Bacillati</taxon>
        <taxon>Bacillota</taxon>
        <taxon>Clostridia</taxon>
        <taxon>Eubacteriales</taxon>
        <taxon>Syntrophomonadaceae</taxon>
        <taxon>Syntrophothermus</taxon>
    </lineage>
</organism>
<accession>D7CMM8</accession>
<dbReference type="OrthoDB" id="1806785at2"/>
<dbReference type="Proteomes" id="UP000000378">
    <property type="component" value="Chromosome"/>
</dbReference>
<evidence type="ECO:0000313" key="3">
    <source>
        <dbReference type="Proteomes" id="UP000000378"/>
    </source>
</evidence>
<dbReference type="Gene3D" id="3.40.50.1010">
    <property type="entry name" value="5'-nuclease"/>
    <property type="match status" value="1"/>
</dbReference>
<name>D7CMM8_SYNLT</name>
<dbReference type="InterPro" id="IPR002716">
    <property type="entry name" value="PIN_dom"/>
</dbReference>
<dbReference type="EMBL" id="CP002048">
    <property type="protein sequence ID" value="ADI01963.1"/>
    <property type="molecule type" value="Genomic_DNA"/>
</dbReference>
<proteinExistence type="predicted"/>